<reference evidence="4" key="1">
    <citation type="submission" date="2021-01" db="EMBL/GenBank/DDBJ databases">
        <title>Whole genome shotgun sequence of Actinoplanes siamensis NBRC 109076.</title>
        <authorList>
            <person name="Komaki H."/>
            <person name="Tamura T."/>
        </authorList>
    </citation>
    <scope>NUCLEOTIDE SEQUENCE</scope>
    <source>
        <strain evidence="4">NBRC 109076</strain>
    </source>
</reference>
<organism evidence="4 5">
    <name type="scientific">Actinoplanes siamensis</name>
    <dbReference type="NCBI Taxonomy" id="1223317"/>
    <lineage>
        <taxon>Bacteria</taxon>
        <taxon>Bacillati</taxon>
        <taxon>Actinomycetota</taxon>
        <taxon>Actinomycetes</taxon>
        <taxon>Micromonosporales</taxon>
        <taxon>Micromonosporaceae</taxon>
        <taxon>Actinoplanes</taxon>
    </lineage>
</organism>
<dbReference type="CDD" id="cd19753">
    <property type="entry name" value="Mb-like_oxidoreductase"/>
    <property type="match status" value="1"/>
</dbReference>
<evidence type="ECO:0000313" key="5">
    <source>
        <dbReference type="Proteomes" id="UP000629619"/>
    </source>
</evidence>
<evidence type="ECO:0000256" key="1">
    <source>
        <dbReference type="ARBA" id="ARBA00001974"/>
    </source>
</evidence>
<dbReference type="PRINTS" id="PR00410">
    <property type="entry name" value="PHEHYDRXLASE"/>
</dbReference>
<dbReference type="InterPro" id="IPR009050">
    <property type="entry name" value="Globin-like_sf"/>
</dbReference>
<dbReference type="InterPro" id="IPR017927">
    <property type="entry name" value="FAD-bd_FR_type"/>
</dbReference>
<protein>
    <recommendedName>
        <fullName evidence="3">FAD-binding FR-type domain-containing protein</fullName>
    </recommendedName>
</protein>
<feature type="region of interest" description="Disordered" evidence="2">
    <location>
        <begin position="24"/>
        <end position="148"/>
    </location>
</feature>
<sequence length="593" mass="62225">MSSGPGADPHLLGLLRAIRLRQSAPDAATAGAADTAAALSEMAAAEKAEQDEDEATAESRATPGHSAGVGFPAGSPPAEPTGQGRVGGVGASGRSSRGAETPPGPPREAPPHRGAGSELLWRGGQGAVLGRSGLGGRGPGTPDRAGASAAYGVPLNRVDPITGINPAGPTTPVPSVPGVPKARPIGPTGTEFPSVTPAEYAAYVARTTTRRNLPADGMDPADTMALRDTQRLLSTSLTFAGGTEEVAGRLWHALLQAQPDLLTLLPGSAETQRDQLARALAWLVHRLDDPPGVVAGCAQLGAVLAECGVQWNQLQLVGAALAEAMRAGMAPGVWRQDFDQAWRWTWQHVHEWLVHGGTLVAYQPTIWDTEVIGHELRRPDLAVVRLRPFLPMPYRPGQYARVEVSAVPGIWRPYSLAGAPHVDDVIELHVRAKTETGVSGTLVHDTRVGDRVRVTRAEGEMRLPAEPGRGVLMIAGDTGVAPMKAMLSHLAAAQDPRPAVLFWGVRTLDELYDVDELTAIARQAPRATVVPVVSEGDPGPYPCGLVTDAVAAYGEWSSHEIYLAGPPLMLAATSVALRELGVSPERIHHDAPE</sequence>
<dbReference type="SUPFAM" id="SSF52343">
    <property type="entry name" value="Ferredoxin reductase-like, C-terminal NADP-linked domain"/>
    <property type="match status" value="1"/>
</dbReference>
<dbReference type="Gene3D" id="2.40.30.10">
    <property type="entry name" value="Translation factors"/>
    <property type="match status" value="1"/>
</dbReference>
<comment type="caution">
    <text evidence="4">The sequence shown here is derived from an EMBL/GenBank/DDBJ whole genome shotgun (WGS) entry which is preliminary data.</text>
</comment>
<evidence type="ECO:0000313" key="4">
    <source>
        <dbReference type="EMBL" id="GIF07292.1"/>
    </source>
</evidence>
<dbReference type="InterPro" id="IPR050415">
    <property type="entry name" value="MRET"/>
</dbReference>
<feature type="compositionally biased region" description="Low complexity" evidence="2">
    <location>
        <begin position="24"/>
        <end position="45"/>
    </location>
</feature>
<accession>A0A919NAH1</accession>
<evidence type="ECO:0000256" key="2">
    <source>
        <dbReference type="SAM" id="MobiDB-lite"/>
    </source>
</evidence>
<comment type="cofactor">
    <cofactor evidence="1">
        <name>FAD</name>
        <dbReference type="ChEBI" id="CHEBI:57692"/>
    </cofactor>
</comment>
<dbReference type="GO" id="GO:0016491">
    <property type="term" value="F:oxidoreductase activity"/>
    <property type="evidence" value="ECO:0007669"/>
    <property type="project" value="InterPro"/>
</dbReference>
<evidence type="ECO:0000259" key="3">
    <source>
        <dbReference type="PROSITE" id="PS51384"/>
    </source>
</evidence>
<feature type="domain" description="FAD-binding FR-type" evidence="3">
    <location>
        <begin position="364"/>
        <end position="464"/>
    </location>
</feature>
<dbReference type="RefSeq" id="WP_203682694.1">
    <property type="nucleotide sequence ID" value="NZ_BOMW01000046.1"/>
</dbReference>
<dbReference type="GO" id="GO:0020037">
    <property type="term" value="F:heme binding"/>
    <property type="evidence" value="ECO:0007669"/>
    <property type="project" value="InterPro"/>
</dbReference>
<feature type="region of interest" description="Disordered" evidence="2">
    <location>
        <begin position="162"/>
        <end position="193"/>
    </location>
</feature>
<dbReference type="Gene3D" id="1.10.490.10">
    <property type="entry name" value="Globins"/>
    <property type="match status" value="1"/>
</dbReference>
<feature type="compositionally biased region" description="Gly residues" evidence="2">
    <location>
        <begin position="123"/>
        <end position="139"/>
    </location>
</feature>
<dbReference type="EMBL" id="BOMW01000046">
    <property type="protein sequence ID" value="GIF07292.1"/>
    <property type="molecule type" value="Genomic_DNA"/>
</dbReference>
<dbReference type="InterPro" id="IPR017938">
    <property type="entry name" value="Riboflavin_synthase-like_b-brl"/>
</dbReference>
<dbReference type="SUPFAM" id="SSF63380">
    <property type="entry name" value="Riboflavin synthase domain-like"/>
    <property type="match status" value="1"/>
</dbReference>
<keyword evidence="5" id="KW-1185">Reference proteome</keyword>
<dbReference type="InterPro" id="IPR001433">
    <property type="entry name" value="OxRdtase_FAD/NAD-bd"/>
</dbReference>
<feature type="compositionally biased region" description="Low complexity" evidence="2">
    <location>
        <begin position="92"/>
        <end position="101"/>
    </location>
</feature>
<dbReference type="AlphaFoldDB" id="A0A919NAH1"/>
<dbReference type="Pfam" id="PF00175">
    <property type="entry name" value="NAD_binding_1"/>
    <property type="match status" value="1"/>
</dbReference>
<dbReference type="InterPro" id="IPR039261">
    <property type="entry name" value="FNR_nucleotide-bd"/>
</dbReference>
<dbReference type="PROSITE" id="PS51384">
    <property type="entry name" value="FAD_FR"/>
    <property type="match status" value="1"/>
</dbReference>
<dbReference type="GO" id="GO:0019825">
    <property type="term" value="F:oxygen binding"/>
    <property type="evidence" value="ECO:0007669"/>
    <property type="project" value="InterPro"/>
</dbReference>
<name>A0A919NAH1_9ACTN</name>
<dbReference type="CDD" id="cd06187">
    <property type="entry name" value="O2ase_reductase_like"/>
    <property type="match status" value="1"/>
</dbReference>
<dbReference type="PANTHER" id="PTHR47354">
    <property type="entry name" value="NADH OXIDOREDUCTASE HCR"/>
    <property type="match status" value="1"/>
</dbReference>
<dbReference type="Gene3D" id="3.40.50.80">
    <property type="entry name" value="Nucleotide-binding domain of ferredoxin-NADP reductase (FNR) module"/>
    <property type="match status" value="1"/>
</dbReference>
<dbReference type="SUPFAM" id="SSF46458">
    <property type="entry name" value="Globin-like"/>
    <property type="match status" value="1"/>
</dbReference>
<gene>
    <name evidence="4" type="ORF">Asi03nite_48300</name>
</gene>
<proteinExistence type="predicted"/>
<dbReference type="Proteomes" id="UP000629619">
    <property type="component" value="Unassembled WGS sequence"/>
</dbReference>
<dbReference type="InterPro" id="IPR012292">
    <property type="entry name" value="Globin/Proto"/>
</dbReference>
<dbReference type="PANTHER" id="PTHR47354:SF5">
    <property type="entry name" value="PROTEIN RFBI"/>
    <property type="match status" value="1"/>
</dbReference>